<dbReference type="Pfam" id="PF22148">
    <property type="entry name" value="Fervidolysin_NPro-like"/>
    <property type="match status" value="1"/>
</dbReference>
<dbReference type="PANTHER" id="PTHR43806:SF11">
    <property type="entry name" value="CEREVISIN-RELATED"/>
    <property type="match status" value="1"/>
</dbReference>
<evidence type="ECO:0000313" key="9">
    <source>
        <dbReference type="EMBL" id="KPL79762.1"/>
    </source>
</evidence>
<gene>
    <name evidence="9" type="ORF">ADN01_13855</name>
</gene>
<feature type="active site" description="Charge relay system" evidence="5">
    <location>
        <position position="452"/>
    </location>
</feature>
<dbReference type="InterPro" id="IPR015500">
    <property type="entry name" value="Peptidase_S8_subtilisin-rel"/>
</dbReference>
<dbReference type="Pfam" id="PF00082">
    <property type="entry name" value="Peptidase_S8"/>
    <property type="match status" value="1"/>
</dbReference>
<dbReference type="Proteomes" id="UP000050501">
    <property type="component" value="Unassembled WGS sequence"/>
</dbReference>
<keyword evidence="6" id="KW-0732">Signal</keyword>
<evidence type="ECO:0000256" key="1">
    <source>
        <dbReference type="ARBA" id="ARBA00011073"/>
    </source>
</evidence>
<accession>A0A0N8GP31</accession>
<dbReference type="SUPFAM" id="SSF52743">
    <property type="entry name" value="Subtilisin-like"/>
    <property type="match status" value="1"/>
</dbReference>
<dbReference type="InterPro" id="IPR022398">
    <property type="entry name" value="Peptidase_S8_His-AS"/>
</dbReference>
<keyword evidence="10" id="KW-1185">Reference proteome</keyword>
<dbReference type="RefSeq" id="WP_062417279.1">
    <property type="nucleotide sequence ID" value="NZ_DF967974.1"/>
</dbReference>
<feature type="chain" id="PRO_5006025825" evidence="6">
    <location>
        <begin position="29"/>
        <end position="918"/>
    </location>
</feature>
<evidence type="ECO:0000259" key="7">
    <source>
        <dbReference type="Pfam" id="PF00082"/>
    </source>
</evidence>
<feature type="domain" description="Peptidase S8/S53" evidence="7">
    <location>
        <begin position="194"/>
        <end position="488"/>
    </location>
</feature>
<evidence type="ECO:0000256" key="3">
    <source>
        <dbReference type="ARBA" id="ARBA00022801"/>
    </source>
</evidence>
<dbReference type="GO" id="GO:0006508">
    <property type="term" value="P:proteolysis"/>
    <property type="evidence" value="ECO:0007669"/>
    <property type="project" value="UniProtKB-KW"/>
</dbReference>
<dbReference type="PANTHER" id="PTHR43806">
    <property type="entry name" value="PEPTIDASE S8"/>
    <property type="match status" value="1"/>
</dbReference>
<dbReference type="InterPro" id="IPR054399">
    <property type="entry name" value="Fervidolysin-like_N_prodom"/>
</dbReference>
<dbReference type="PROSITE" id="PS51892">
    <property type="entry name" value="SUBTILASE"/>
    <property type="match status" value="1"/>
</dbReference>
<proteinExistence type="inferred from homology"/>
<dbReference type="InterPro" id="IPR050131">
    <property type="entry name" value="Peptidase_S8_subtilisin-like"/>
</dbReference>
<comment type="caution">
    <text evidence="9">The sequence shown here is derived from an EMBL/GenBank/DDBJ whole genome shotgun (WGS) entry which is preliminary data.</text>
</comment>
<comment type="similarity">
    <text evidence="1 5">Belongs to the peptidase S8 family.</text>
</comment>
<keyword evidence="3 5" id="KW-0378">Hydrolase</keyword>
<keyword evidence="2 5" id="KW-0645">Protease</keyword>
<dbReference type="GO" id="GO:0004252">
    <property type="term" value="F:serine-type endopeptidase activity"/>
    <property type="evidence" value="ECO:0007669"/>
    <property type="project" value="UniProtKB-UniRule"/>
</dbReference>
<organism evidence="9 10">
    <name type="scientific">Levilinea saccharolytica</name>
    <dbReference type="NCBI Taxonomy" id="229921"/>
    <lineage>
        <taxon>Bacteria</taxon>
        <taxon>Bacillati</taxon>
        <taxon>Chloroflexota</taxon>
        <taxon>Anaerolineae</taxon>
        <taxon>Anaerolineales</taxon>
        <taxon>Anaerolineaceae</taxon>
        <taxon>Levilinea</taxon>
    </lineage>
</organism>
<feature type="signal peptide" evidence="6">
    <location>
        <begin position="1"/>
        <end position="28"/>
    </location>
</feature>
<protein>
    <submittedName>
        <fullName evidence="9">Uncharacterized protein</fullName>
    </submittedName>
</protein>
<sequence length="918" mass="96788">MKGSRGWMVLLMVVFLLGMFPAAKPAAAQSGTPLPEGTYVPGELVVVLDGKTGASGPAGQARALAGSVGAAVAASYGDMALLSADPQADVAALAAQVSSLPGVVYAQPNYIYSLPESKGGAAQGGTQSAYVIDSPNGLDVRLSWEQVASLRTIVKKGTRSAAIPSFPKELLSGNLWAWDRIQADLIWGEKTIAPLVCLLDTGVDVKHPDLSGVVVSGPDFYNNDKKPDDDNGHGTHVAGIIAGRANTNASSTVGVSNGKVLAVKVLNAQGIGTTFSVTAGIKYCGTNKSVKIINMSLGSYLADKVQYQALETALMGRLLVASAGNESVSGRFYPAAYADPEVTAPESFNNIASQVISVAAARSPFSPYPLWVDKDGDGVVNPDGSEVFLPEQCASGNYNENGIATGSNYGRWVTMVAPGEDVYSTTPVSNPFYLNSYQPQLSSGYDYMSGTSQAAALVTGSAARVWSLVPKAELNPPKKVKDTLVALSEPLQFASDNTPGVMADVGYGSPTNSFDPHGETIWFGKPYDHDDDPATTMIVKAPYCWPASNDNYGDDERMDGFTYGAGKIKLAAVYLNVARAMQRAALAVEVKDATNGSPIVGAYVAAHDISGANPVLRDKTKTEKGGSVVVLTNLPASETGIRYRLSVSMAGYTTGYQPFNEVNLSGDLRGMALNDAYNRVSLASKNNINFVLDWVDPAINPAQGRVDPDADLDMYLLLPRDGVNGDQGGIIGTELGWGASPKLLTYIPGKQDVFVGVGSLLNGEALGYPFSPYAQHGFDGGYYYGQDNYGQPLSPVEFISVLPKVKQSAAPYMLPWYSGEYRLVVTDYHRPDAIGGSSQSPKTVGYLSATTTSPNFTAAVVRMWASGKVVTSVRLQDAPVGINGCNENKDWWKVLQVNGANVSVNNTCDIGLGGVDPY</sequence>
<dbReference type="InterPro" id="IPR036852">
    <property type="entry name" value="Peptidase_S8/S53_dom_sf"/>
</dbReference>
<dbReference type="EMBL" id="LGCM01000046">
    <property type="protein sequence ID" value="KPL79762.1"/>
    <property type="molecule type" value="Genomic_DNA"/>
</dbReference>
<evidence type="ECO:0000259" key="8">
    <source>
        <dbReference type="Pfam" id="PF22148"/>
    </source>
</evidence>
<dbReference type="OrthoDB" id="9798386at2"/>
<reference evidence="9 10" key="1">
    <citation type="submission" date="2015-07" db="EMBL/GenBank/DDBJ databases">
        <title>Genome sequence of Levilinea saccharolytica DSM 16555.</title>
        <authorList>
            <person name="Hemp J."/>
            <person name="Ward L.M."/>
            <person name="Pace L.A."/>
            <person name="Fischer W.W."/>
        </authorList>
    </citation>
    <scope>NUCLEOTIDE SEQUENCE [LARGE SCALE GENOMIC DNA]</scope>
    <source>
        <strain evidence="9 10">KIBI-1</strain>
    </source>
</reference>
<evidence type="ECO:0000256" key="2">
    <source>
        <dbReference type="ARBA" id="ARBA00022670"/>
    </source>
</evidence>
<feature type="active site" description="Charge relay system" evidence="5">
    <location>
        <position position="233"/>
    </location>
</feature>
<dbReference type="PATRIC" id="fig|229921.5.peg.909"/>
<dbReference type="PROSITE" id="PS00137">
    <property type="entry name" value="SUBTILASE_HIS"/>
    <property type="match status" value="1"/>
</dbReference>
<dbReference type="PRINTS" id="PR00723">
    <property type="entry name" value="SUBTILISIN"/>
</dbReference>
<dbReference type="Gene3D" id="3.40.50.200">
    <property type="entry name" value="Peptidase S8/S53 domain"/>
    <property type="match status" value="1"/>
</dbReference>
<evidence type="ECO:0000313" key="10">
    <source>
        <dbReference type="Proteomes" id="UP000050501"/>
    </source>
</evidence>
<keyword evidence="4 5" id="KW-0720">Serine protease</keyword>
<feature type="domain" description="Fervidolysin-like N-terminal prodomain" evidence="8">
    <location>
        <begin position="28"/>
        <end position="109"/>
    </location>
</feature>
<evidence type="ECO:0000256" key="6">
    <source>
        <dbReference type="SAM" id="SignalP"/>
    </source>
</evidence>
<dbReference type="STRING" id="229921.ADN01_13855"/>
<name>A0A0N8GP31_9CHLR</name>
<dbReference type="InterPro" id="IPR000209">
    <property type="entry name" value="Peptidase_S8/S53_dom"/>
</dbReference>
<evidence type="ECO:0000256" key="4">
    <source>
        <dbReference type="ARBA" id="ARBA00022825"/>
    </source>
</evidence>
<evidence type="ECO:0000256" key="5">
    <source>
        <dbReference type="PROSITE-ProRule" id="PRU01240"/>
    </source>
</evidence>
<feature type="active site" description="Charge relay system" evidence="5">
    <location>
        <position position="200"/>
    </location>
</feature>
<dbReference type="AlphaFoldDB" id="A0A0N8GP31"/>